<dbReference type="Pfam" id="PF05159">
    <property type="entry name" value="Capsule_synth"/>
    <property type="match status" value="1"/>
</dbReference>
<dbReference type="EMBL" id="MHTV01000012">
    <property type="protein sequence ID" value="OHA67366.1"/>
    <property type="molecule type" value="Genomic_DNA"/>
</dbReference>
<gene>
    <name evidence="1" type="ORF">A3C04_01780</name>
</gene>
<proteinExistence type="predicted"/>
<accession>A0A1G2R3G2</accession>
<dbReference type="InterPro" id="IPR007833">
    <property type="entry name" value="Capsule_polysaccharide_synth"/>
</dbReference>
<sequence length="479" mass="56570">MKWCFIVNNAPFLTEFFIKLSREVVKTNDECLVILTSKFVEYEKKMLFPAPTKFISKVDWIRQSYRPGSVAFHNVSWKEFFPLFDRSKRISLDYEKAFDRTDQDYQFYQYIFESENPDLILFEPPSGIGTEIAYLFARERKIPYLGILVSRIPDRLEICDLECVDAHSCSLFEHLLMEEITSEEREFAQNYIRSFLLHTKVPSYVGTQKVIFSPLGFIWHYIQAIRKKGKALVWYAKIRKEVKRYDVESEIRWMRSFAAPLEMLRRQFRILSQKRIYSLYDERDKNRFFVYPLQLQPETSTSLCATYYNDQLSTIQNIAFTLPFPYKLYVKEHPAAIGTRENLFYKRLKKIPHVVLIAPEEQVSRLIKNCCGVITLTSTVGMESALAGKPTYVLGSAAYEYHPLCRKISSFDQLRESLRQDRERPPESPDLQELNLRFIVSYLRRTLQGDIIASCRETDSNNYAEIYQSFRRRALELRG</sequence>
<comment type="caution">
    <text evidence="1">The sequence shown here is derived from an EMBL/GenBank/DDBJ whole genome shotgun (WGS) entry which is preliminary data.</text>
</comment>
<dbReference type="GO" id="GO:0000271">
    <property type="term" value="P:polysaccharide biosynthetic process"/>
    <property type="evidence" value="ECO:0007669"/>
    <property type="project" value="InterPro"/>
</dbReference>
<dbReference type="AlphaFoldDB" id="A0A1G2R3G2"/>
<protein>
    <recommendedName>
        <fullName evidence="3">Capsule polysaccharide biosynthesis protein</fullName>
    </recommendedName>
</protein>
<evidence type="ECO:0000313" key="2">
    <source>
        <dbReference type="Proteomes" id="UP000178092"/>
    </source>
</evidence>
<dbReference type="Proteomes" id="UP000178092">
    <property type="component" value="Unassembled WGS sequence"/>
</dbReference>
<organism evidence="1 2">
    <name type="scientific">Candidatus Wildermuthbacteria bacterium RIFCSPHIGHO2_02_FULL_45_25</name>
    <dbReference type="NCBI Taxonomy" id="1802450"/>
    <lineage>
        <taxon>Bacteria</taxon>
        <taxon>Candidatus Wildermuthiibacteriota</taxon>
    </lineage>
</organism>
<name>A0A1G2R3G2_9BACT</name>
<dbReference type="GO" id="GO:0015774">
    <property type="term" value="P:polysaccharide transport"/>
    <property type="evidence" value="ECO:0007669"/>
    <property type="project" value="InterPro"/>
</dbReference>
<evidence type="ECO:0008006" key="3">
    <source>
        <dbReference type="Google" id="ProtNLM"/>
    </source>
</evidence>
<evidence type="ECO:0000313" key="1">
    <source>
        <dbReference type="EMBL" id="OHA67366.1"/>
    </source>
</evidence>
<reference evidence="1 2" key="1">
    <citation type="journal article" date="2016" name="Nat. Commun.">
        <title>Thousands of microbial genomes shed light on interconnected biogeochemical processes in an aquifer system.</title>
        <authorList>
            <person name="Anantharaman K."/>
            <person name="Brown C.T."/>
            <person name="Hug L.A."/>
            <person name="Sharon I."/>
            <person name="Castelle C.J."/>
            <person name="Probst A.J."/>
            <person name="Thomas B.C."/>
            <person name="Singh A."/>
            <person name="Wilkins M.J."/>
            <person name="Karaoz U."/>
            <person name="Brodie E.L."/>
            <person name="Williams K.H."/>
            <person name="Hubbard S.S."/>
            <person name="Banfield J.F."/>
        </authorList>
    </citation>
    <scope>NUCLEOTIDE SEQUENCE [LARGE SCALE GENOMIC DNA]</scope>
</reference>